<evidence type="ECO:0000313" key="3">
    <source>
        <dbReference type="Proteomes" id="UP001175000"/>
    </source>
</evidence>
<accession>A0AA40CAR0</accession>
<name>A0AA40CAR0_9PEZI</name>
<keyword evidence="1" id="KW-0812">Transmembrane</keyword>
<dbReference type="EMBL" id="JAULSU010000001">
    <property type="protein sequence ID" value="KAK0631417.1"/>
    <property type="molecule type" value="Genomic_DNA"/>
</dbReference>
<dbReference type="Proteomes" id="UP001175000">
    <property type="component" value="Unassembled WGS sequence"/>
</dbReference>
<sequence length="447" mass="49487">MFKSIFSYPLEKPYPFRWFTTAVFTGGIIALTLASFLSVATQGYETVSAYTPNPNVTDGGSIFTDWPSFLTTNTKPVCSPTSIPSGTQFLTNNTAFRYSILGISHSTDGVQPAALVGSFPYQNNPFQNCSIRSVDIELESVQRDAIQIARGLWGAALKAYMDCIVETPTGLATLSLSTMYDLNPASRTRQFATQPNKTTQASLFMAQTLLASYARNLTDEMTLANAKYRPEEQVFKGVISFSRRPAVRNVTSLDYFIVDGCFFLSFDTQSGGRDQVYYCQNDNRIPNRDTVEILAKSNIDRRLLPGIWIAADSAAKMFYWTVMTDLGQTNAGPNPLVEKELMAHFSKIATAPTMADKLFEKSEFLGVSPAVMATSYLCQVPRLKSTGTLLVAVLINDIVILSALWRLFVLLVGYFLLKPDMMVCEGCVEREPLILTPERKALRVSTV</sequence>
<organism evidence="2 3">
    <name type="scientific">Immersiella caudata</name>
    <dbReference type="NCBI Taxonomy" id="314043"/>
    <lineage>
        <taxon>Eukaryota</taxon>
        <taxon>Fungi</taxon>
        <taxon>Dikarya</taxon>
        <taxon>Ascomycota</taxon>
        <taxon>Pezizomycotina</taxon>
        <taxon>Sordariomycetes</taxon>
        <taxon>Sordariomycetidae</taxon>
        <taxon>Sordariales</taxon>
        <taxon>Lasiosphaeriaceae</taxon>
        <taxon>Immersiella</taxon>
    </lineage>
</organism>
<feature type="transmembrane region" description="Helical" evidence="1">
    <location>
        <begin position="389"/>
        <end position="417"/>
    </location>
</feature>
<reference evidence="2" key="1">
    <citation type="submission" date="2023-06" db="EMBL/GenBank/DDBJ databases">
        <title>Genome-scale phylogeny and comparative genomics of the fungal order Sordariales.</title>
        <authorList>
            <consortium name="Lawrence Berkeley National Laboratory"/>
            <person name="Hensen N."/>
            <person name="Bonometti L."/>
            <person name="Westerberg I."/>
            <person name="Brannstrom I.O."/>
            <person name="Guillou S."/>
            <person name="Cros-Aarteil S."/>
            <person name="Calhoun S."/>
            <person name="Haridas S."/>
            <person name="Kuo A."/>
            <person name="Mondo S."/>
            <person name="Pangilinan J."/>
            <person name="Riley R."/>
            <person name="Labutti K."/>
            <person name="Andreopoulos B."/>
            <person name="Lipzen A."/>
            <person name="Chen C."/>
            <person name="Yanf M."/>
            <person name="Daum C."/>
            <person name="Ng V."/>
            <person name="Clum A."/>
            <person name="Steindorff A."/>
            <person name="Ohm R."/>
            <person name="Martin F."/>
            <person name="Silar P."/>
            <person name="Natvig D."/>
            <person name="Lalanne C."/>
            <person name="Gautier V."/>
            <person name="Ament-Velasquez S.L."/>
            <person name="Kruys A."/>
            <person name="Hutchinson M.I."/>
            <person name="Powell A.J."/>
            <person name="Barry K."/>
            <person name="Miller A.N."/>
            <person name="Grigoriev I.V."/>
            <person name="Debuchy R."/>
            <person name="Gladieux P."/>
            <person name="Thoren M.H."/>
            <person name="Johannesson H."/>
        </authorList>
    </citation>
    <scope>NUCLEOTIDE SEQUENCE</scope>
    <source>
        <strain evidence="2">CBS 606.72</strain>
    </source>
</reference>
<evidence type="ECO:0000313" key="2">
    <source>
        <dbReference type="EMBL" id="KAK0631417.1"/>
    </source>
</evidence>
<feature type="transmembrane region" description="Helical" evidence="1">
    <location>
        <begin position="16"/>
        <end position="40"/>
    </location>
</feature>
<keyword evidence="1" id="KW-1133">Transmembrane helix</keyword>
<evidence type="ECO:0000256" key="1">
    <source>
        <dbReference type="SAM" id="Phobius"/>
    </source>
</evidence>
<protein>
    <submittedName>
        <fullName evidence="2">Uncharacterized protein</fullName>
    </submittedName>
</protein>
<proteinExistence type="predicted"/>
<keyword evidence="1" id="KW-0472">Membrane</keyword>
<comment type="caution">
    <text evidence="2">The sequence shown here is derived from an EMBL/GenBank/DDBJ whole genome shotgun (WGS) entry which is preliminary data.</text>
</comment>
<gene>
    <name evidence="2" type="ORF">B0T14DRAFT_489976</name>
</gene>
<keyword evidence="3" id="KW-1185">Reference proteome</keyword>
<dbReference type="AlphaFoldDB" id="A0AA40CAR0"/>